<feature type="region of interest" description="Disordered" evidence="1">
    <location>
        <begin position="239"/>
        <end position="300"/>
    </location>
</feature>
<feature type="compositionally biased region" description="Basic and acidic residues" evidence="1">
    <location>
        <begin position="203"/>
        <end position="212"/>
    </location>
</feature>
<dbReference type="KEGG" id="vg:23461830"/>
<dbReference type="GeneID" id="23461830"/>
<evidence type="ECO:0000313" key="2">
    <source>
        <dbReference type="EMBL" id="AJF96913.1"/>
    </source>
</evidence>
<proteinExistence type="predicted"/>
<dbReference type="Proteomes" id="UP000202511">
    <property type="component" value="Segment"/>
</dbReference>
<accession>A0A0B5IW55</accession>
<sequence length="407" mass="46699">MGCFGGGRGRSNVRRRPLLVAACAADLLWGTDATTPNPLTGPDRQSRPLLFFFLYFQKKWDCLFFHPIPIFNKAVPGLVFVPAFFLRKKWWSGCRQRPRQPLLLRLHKIMRSRQNTQPQNRAWCRPTLFSCRETVAETVTQKFHWSRTKCLGKRETLAFFFWKFWRPWFCEIFTFFSHKWITSRRAWATAGNRPLPGTTSEPLDAKGADRETQRHRRVRAVRRNADDARPAPEAQILARSPSPAMTMRGGAQATKPRLTYCSPMTPRRARDPTRQTSKDPGETGKSTKLDYERQRHQQHPRPLPAFRRLGRRVATMLVTNQLASTSIAVRAVRVRDLPRPASILGPGAQFHTCATPTAWWCGSRSPPSAGRRWTSPTTRCRALPNSARTTWPFDIRVTPQGVRLDNA</sequence>
<protein>
    <submittedName>
        <fullName evidence="2">Uncharacterized protein</fullName>
    </submittedName>
</protein>
<feature type="region of interest" description="Disordered" evidence="1">
    <location>
        <begin position="190"/>
        <end position="217"/>
    </location>
</feature>
<dbReference type="EMBL" id="KP136319">
    <property type="protein sequence ID" value="AJF96913.1"/>
    <property type="molecule type" value="Genomic_DNA"/>
</dbReference>
<evidence type="ECO:0000256" key="1">
    <source>
        <dbReference type="SAM" id="MobiDB-lite"/>
    </source>
</evidence>
<feature type="compositionally biased region" description="Basic and acidic residues" evidence="1">
    <location>
        <begin position="268"/>
        <end position="295"/>
    </location>
</feature>
<name>A0A0B5IW55_9VIRU</name>
<reference evidence="2 3" key="1">
    <citation type="journal article" date="2015" name="Parasitol. Res.">
        <title>Viruses in close associations with free-living amoebae.</title>
        <authorList>
            <person name="Scheid P."/>
        </authorList>
    </citation>
    <scope>NUCLEOTIDE SEQUENCE [LARGE SCALE GENOMIC DNA]</scope>
    <source>
        <strain evidence="2">KlaHel</strain>
    </source>
</reference>
<dbReference type="RefSeq" id="YP_009119148.1">
    <property type="nucleotide sequence ID" value="NC_026440.1"/>
</dbReference>
<evidence type="ECO:0000313" key="3">
    <source>
        <dbReference type="Proteomes" id="UP000202511"/>
    </source>
</evidence>
<organism evidence="2 3">
    <name type="scientific">Pandoravirus inopinatum</name>
    <dbReference type="NCBI Taxonomy" id="1605721"/>
    <lineage>
        <taxon>Viruses</taxon>
        <taxon>Pandoravirus</taxon>
    </lineage>
</organism>